<dbReference type="Proteomes" id="UP000265355">
    <property type="component" value="Unassembled WGS sequence"/>
</dbReference>
<sequence length="160" mass="18267">MTGGWPEEVDYPSKKWVTESEAMGVLRNGPKITWFEPWATRGTLFAAPAGFKGPYGYVHMRGGADDPEAKTFWDRSGLAWGLDNLYGHHDGCADCEGVFYFMPDEKIAMRMVVEEYPPVTNGEARRIARRQRQQERRQARFHRLLWRAAELVAARAEADS</sequence>
<evidence type="ECO:0000313" key="1">
    <source>
        <dbReference type="EMBL" id="RII93283.1"/>
    </source>
</evidence>
<proteinExistence type="predicted"/>
<protein>
    <submittedName>
        <fullName evidence="1">Uncharacterized protein</fullName>
    </submittedName>
</protein>
<gene>
    <name evidence="1" type="ORF">DZF98_04745</name>
</gene>
<comment type="caution">
    <text evidence="1">The sequence shown here is derived from an EMBL/GenBank/DDBJ whole genome shotgun (WGS) entry which is preliminary data.</text>
</comment>
<reference evidence="1 2" key="1">
    <citation type="submission" date="2018-08" db="EMBL/GenBank/DDBJ databases">
        <title>Genome Sequence of Clavibacter michiganensis Subspecies type strains, and the Atypical Peach-Colored Strains Isolated from Tomato.</title>
        <authorList>
            <person name="Osdaghi E."/>
            <person name="Portier P."/>
            <person name="Briand M."/>
            <person name="Jacques M.-A."/>
        </authorList>
    </citation>
    <scope>NUCLEOTIDE SEQUENCE [LARGE SCALE GENOMIC DNA]</scope>
    <source>
        <strain evidence="1 2">CFBP 8216</strain>
    </source>
</reference>
<dbReference type="EMBL" id="QWEE01000045">
    <property type="protein sequence ID" value="RII93283.1"/>
    <property type="molecule type" value="Genomic_DNA"/>
</dbReference>
<accession>A0ABX9N7H3</accession>
<keyword evidence="2" id="KW-1185">Reference proteome</keyword>
<name>A0ABX9N7H3_9MICO</name>
<evidence type="ECO:0000313" key="2">
    <source>
        <dbReference type="Proteomes" id="UP000265355"/>
    </source>
</evidence>
<organism evidence="1 2">
    <name type="scientific">Clavibacter californiensis</name>
    <dbReference type="NCBI Taxonomy" id="1401995"/>
    <lineage>
        <taxon>Bacteria</taxon>
        <taxon>Bacillati</taxon>
        <taxon>Actinomycetota</taxon>
        <taxon>Actinomycetes</taxon>
        <taxon>Micrococcales</taxon>
        <taxon>Microbacteriaceae</taxon>
        <taxon>Clavibacter</taxon>
    </lineage>
</organism>